<name>A0A7T7XNS0_9SPIR</name>
<accession>A0A7T7XNS0</accession>
<sequence length="350" mass="38632">MSKSIAELTGYEKFWRPFRESTLYNQDVLPFHGNYSELLKNTETLAYLIRSYTVYEMTCASLGHPGGSMSQAEILAVLFNYLLRHDPADPGWENRDVLYLSKAHCCPALYTALALFGYFPMEELKLYGSWGSMLESHPDCTKTPGIEISGGSLGQIPGVAVGRALGMAKKGPDQANRMVYVIVGDGECNEGSVWEAFMAAGHYGLDNIVFIIDYNKVQAKGFVHNDMGIEPLADKLRAFGHSVFTAENGHNVSELIDLVSKLKNSRNGKPISVIANTIKGKKIAEALFNPNWHTSAPRDRETAAVWLDQLWQQDGSRLGVPRTFVDTLGKLIEKVPPLHGNPDSFSDAQA</sequence>
<evidence type="ECO:0000313" key="6">
    <source>
        <dbReference type="Proteomes" id="UP000595917"/>
    </source>
</evidence>
<proteinExistence type="inferred from homology"/>
<comment type="cofactor">
    <cofactor evidence="1">
        <name>thiamine diphosphate</name>
        <dbReference type="ChEBI" id="CHEBI:58937"/>
    </cofactor>
</comment>
<gene>
    <name evidence="5" type="ORF">JFL75_01610</name>
</gene>
<dbReference type="RefSeq" id="WP_215626945.1">
    <property type="nucleotide sequence ID" value="NZ_CP067089.2"/>
</dbReference>
<evidence type="ECO:0000256" key="2">
    <source>
        <dbReference type="ARBA" id="ARBA00007131"/>
    </source>
</evidence>
<dbReference type="CDD" id="cd02012">
    <property type="entry name" value="TPP_TK"/>
    <property type="match status" value="1"/>
</dbReference>
<dbReference type="KEGG" id="bhc:JFL75_01610"/>
<dbReference type="PANTHER" id="PTHR47514:SF1">
    <property type="entry name" value="TRANSKETOLASE N-TERMINAL SECTION-RELATED"/>
    <property type="match status" value="1"/>
</dbReference>
<feature type="domain" description="Transketolase N-terminal" evidence="4">
    <location>
        <begin position="45"/>
        <end position="305"/>
    </location>
</feature>
<organism evidence="5 6">
    <name type="scientific">Breznakiella homolactica</name>
    <dbReference type="NCBI Taxonomy" id="2798577"/>
    <lineage>
        <taxon>Bacteria</taxon>
        <taxon>Pseudomonadati</taxon>
        <taxon>Spirochaetota</taxon>
        <taxon>Spirochaetia</taxon>
        <taxon>Spirochaetales</taxon>
        <taxon>Breznakiellaceae</taxon>
        <taxon>Breznakiella</taxon>
    </lineage>
</organism>
<dbReference type="SUPFAM" id="SSF52518">
    <property type="entry name" value="Thiamin diphosphate-binding fold (THDP-binding)"/>
    <property type="match status" value="1"/>
</dbReference>
<dbReference type="InterPro" id="IPR029061">
    <property type="entry name" value="THDP-binding"/>
</dbReference>
<reference evidence="5" key="1">
    <citation type="submission" date="2021-01" db="EMBL/GenBank/DDBJ databases">
        <title>Description of Breznakiella homolactica.</title>
        <authorList>
            <person name="Song Y."/>
            <person name="Brune A."/>
        </authorList>
    </citation>
    <scope>NUCLEOTIDE SEQUENCE</scope>
    <source>
        <strain evidence="5">RmG30</strain>
    </source>
</reference>
<dbReference type="AlphaFoldDB" id="A0A7T7XNS0"/>
<dbReference type="Gene3D" id="3.40.50.970">
    <property type="match status" value="1"/>
</dbReference>
<keyword evidence="3" id="KW-0786">Thiamine pyrophosphate</keyword>
<dbReference type="PANTHER" id="PTHR47514">
    <property type="entry name" value="TRANSKETOLASE N-TERMINAL SECTION-RELATED"/>
    <property type="match status" value="1"/>
</dbReference>
<evidence type="ECO:0000259" key="4">
    <source>
        <dbReference type="Pfam" id="PF00456"/>
    </source>
</evidence>
<dbReference type="EMBL" id="CP067089">
    <property type="protein sequence ID" value="QQO09642.1"/>
    <property type="molecule type" value="Genomic_DNA"/>
</dbReference>
<evidence type="ECO:0000256" key="1">
    <source>
        <dbReference type="ARBA" id="ARBA00001964"/>
    </source>
</evidence>
<dbReference type="Pfam" id="PF00456">
    <property type="entry name" value="Transketolase_N"/>
    <property type="match status" value="1"/>
</dbReference>
<evidence type="ECO:0000313" key="5">
    <source>
        <dbReference type="EMBL" id="QQO09642.1"/>
    </source>
</evidence>
<evidence type="ECO:0000256" key="3">
    <source>
        <dbReference type="ARBA" id="ARBA00023052"/>
    </source>
</evidence>
<dbReference type="Proteomes" id="UP000595917">
    <property type="component" value="Chromosome"/>
</dbReference>
<keyword evidence="6" id="KW-1185">Reference proteome</keyword>
<dbReference type="InterPro" id="IPR005474">
    <property type="entry name" value="Transketolase_N"/>
</dbReference>
<comment type="similarity">
    <text evidence="2">Belongs to the transketolase family.</text>
</comment>
<protein>
    <submittedName>
        <fullName evidence="5">Transketolase</fullName>
    </submittedName>
</protein>